<proteinExistence type="predicted"/>
<accession>A0A163J5W5</accession>
<dbReference type="InParanoid" id="A0A163J5W5"/>
<evidence type="ECO:0000313" key="2">
    <source>
        <dbReference type="EMBL" id="SAL97374.1"/>
    </source>
</evidence>
<dbReference type="AlphaFoldDB" id="A0A163J5W5"/>
<feature type="region of interest" description="Disordered" evidence="1">
    <location>
        <begin position="217"/>
        <end position="248"/>
    </location>
</feature>
<gene>
    <name evidence="2" type="primary">ABSGL_02867.1 scaffold 4025</name>
</gene>
<organism evidence="2">
    <name type="scientific">Absidia glauca</name>
    <name type="common">Pin mould</name>
    <dbReference type="NCBI Taxonomy" id="4829"/>
    <lineage>
        <taxon>Eukaryota</taxon>
        <taxon>Fungi</taxon>
        <taxon>Fungi incertae sedis</taxon>
        <taxon>Mucoromycota</taxon>
        <taxon>Mucoromycotina</taxon>
        <taxon>Mucoromycetes</taxon>
        <taxon>Mucorales</taxon>
        <taxon>Cunninghamellaceae</taxon>
        <taxon>Absidia</taxon>
    </lineage>
</organism>
<evidence type="ECO:0008006" key="4">
    <source>
        <dbReference type="Google" id="ProtNLM"/>
    </source>
</evidence>
<name>A0A163J5W5_ABSGL</name>
<reference evidence="2" key="1">
    <citation type="submission" date="2016-04" db="EMBL/GenBank/DDBJ databases">
        <authorList>
            <person name="Evans L.H."/>
            <person name="Alamgir A."/>
            <person name="Owens N."/>
            <person name="Weber N.D."/>
            <person name="Virtaneva K."/>
            <person name="Barbian K."/>
            <person name="Babar A."/>
            <person name="Rosenke K."/>
        </authorList>
    </citation>
    <scope>NUCLEOTIDE SEQUENCE [LARGE SCALE GENOMIC DNA]</scope>
    <source>
        <strain evidence="2">CBS 101.48</strain>
    </source>
</reference>
<keyword evidence="3" id="KW-1185">Reference proteome</keyword>
<dbReference type="OrthoDB" id="2261052at2759"/>
<dbReference type="EMBL" id="LT551776">
    <property type="protein sequence ID" value="SAL97374.1"/>
    <property type="molecule type" value="Genomic_DNA"/>
</dbReference>
<evidence type="ECO:0000313" key="3">
    <source>
        <dbReference type="Proteomes" id="UP000078561"/>
    </source>
</evidence>
<feature type="region of interest" description="Disordered" evidence="1">
    <location>
        <begin position="268"/>
        <end position="318"/>
    </location>
</feature>
<dbReference type="Proteomes" id="UP000078561">
    <property type="component" value="Unassembled WGS sequence"/>
</dbReference>
<feature type="compositionally biased region" description="Basic and acidic residues" evidence="1">
    <location>
        <begin position="238"/>
        <end position="248"/>
    </location>
</feature>
<feature type="compositionally biased region" description="Basic and acidic residues" evidence="1">
    <location>
        <begin position="306"/>
        <end position="315"/>
    </location>
</feature>
<protein>
    <recommendedName>
        <fullName evidence="4">Retrotransposon gag domain-containing protein</fullName>
    </recommendedName>
</protein>
<feature type="compositionally biased region" description="Polar residues" evidence="1">
    <location>
        <begin position="274"/>
        <end position="285"/>
    </location>
</feature>
<sequence>MANSGPPPHDYYAMYLRYDRAKSVSMPQYNIKNSLRAWLLDYERQALSHGVLDLDDCPQHVAQYMPLIIQRWIPSLPTACRSSWSSFKELLLRRFGKPIEDENKQLIKSLTDLRQSPDTPTTLHAAEWEHRLSLLTGKLDVDRQAYLFIQSLHDEVLRVTLLNWYDDKQPDSIADIIEKAIHMEYKAELRRDLANAPTAPTSNTILDDTRMEVDHINGQQKTPTNSRRKESNTNNATPRDHSQDDFKFGYDAEGNPICDHCGKLHRTKDCNKAPHQSATKSNNKSGNRRRGKGHSEGHKNVNNAEGSHESGDDKLQPSVHTVDSSQMFTLLASFSNDHYANTCTSDSPLTPKCVLTIRPRSIYQENQGRLTK</sequence>
<evidence type="ECO:0000256" key="1">
    <source>
        <dbReference type="SAM" id="MobiDB-lite"/>
    </source>
</evidence>